<dbReference type="PANTHER" id="PTHR43527">
    <property type="entry name" value="4-DIPHOSPHOCYTIDYL-2-C-METHYL-D-ERYTHRITOL KINASE, CHLOROPLASTIC"/>
    <property type="match status" value="1"/>
</dbReference>
<keyword evidence="5 10" id="KW-0418">Kinase</keyword>
<evidence type="ECO:0000256" key="5">
    <source>
        <dbReference type="ARBA" id="ARBA00022777"/>
    </source>
</evidence>
<dbReference type="GO" id="GO:0016114">
    <property type="term" value="P:terpenoid biosynthetic process"/>
    <property type="evidence" value="ECO:0007669"/>
    <property type="project" value="InterPro"/>
</dbReference>
<dbReference type="EC" id="2.7.1.148" evidence="2"/>
<dbReference type="InterPro" id="IPR014721">
    <property type="entry name" value="Ribsml_uS5_D2-typ_fold_subgr"/>
</dbReference>
<keyword evidence="3 10" id="KW-0808">Transferase</keyword>
<sequence length="295" mass="32205">MGSAVNKLTCPAPAKLNLFLHVVGRRADGYHLLQTLFRFIDLNDTLHFTLRTDGEVRRINALEGVPPEQDLCVRAARLLQQQTGSRLGVDIELEKHIPMGGGMGGGSSDAATTLLALNRLWQLGLSRQRLMHLGLELGADVPVFIFGENAFAEGVGEQLQPYPLPDAWYVVLCPPVQVPTVQIFTHPELTRNTISMTMRALPKGLDLRAGSRNGLKNDLQAVACKLYPVVGEHLAWLAKFAPALMTGSGACVFAEFDTEAEAQAVLRQLPSKMRGFVAHGLQQHPLKDFVVTEAV</sequence>
<dbReference type="InterPro" id="IPR006204">
    <property type="entry name" value="GHMP_kinase_N_dom"/>
</dbReference>
<dbReference type="HAMAP" id="MF_00061">
    <property type="entry name" value="IspE"/>
    <property type="match status" value="1"/>
</dbReference>
<dbReference type="Pfam" id="PF08544">
    <property type="entry name" value="GHMP_kinases_C"/>
    <property type="match status" value="1"/>
</dbReference>
<evidence type="ECO:0000259" key="8">
    <source>
        <dbReference type="Pfam" id="PF00288"/>
    </source>
</evidence>
<evidence type="ECO:0000256" key="4">
    <source>
        <dbReference type="ARBA" id="ARBA00022741"/>
    </source>
</evidence>
<feature type="domain" description="GHMP kinase N-terminal" evidence="8">
    <location>
        <begin position="71"/>
        <end position="147"/>
    </location>
</feature>
<evidence type="ECO:0000259" key="9">
    <source>
        <dbReference type="Pfam" id="PF08544"/>
    </source>
</evidence>
<dbReference type="InterPro" id="IPR036554">
    <property type="entry name" value="GHMP_kinase_C_sf"/>
</dbReference>
<dbReference type="SUPFAM" id="SSF54211">
    <property type="entry name" value="Ribosomal protein S5 domain 2-like"/>
    <property type="match status" value="1"/>
</dbReference>
<dbReference type="GO" id="GO:0005524">
    <property type="term" value="F:ATP binding"/>
    <property type="evidence" value="ECO:0007669"/>
    <property type="project" value="UniProtKB-KW"/>
</dbReference>
<evidence type="ECO:0000256" key="3">
    <source>
        <dbReference type="ARBA" id="ARBA00022679"/>
    </source>
</evidence>
<keyword evidence="6" id="KW-0067">ATP-binding</keyword>
<reference evidence="10" key="1">
    <citation type="submission" date="2016-10" db="EMBL/GenBank/DDBJ databases">
        <title>Sequence of Gallionella enrichment culture.</title>
        <authorList>
            <person name="Poehlein A."/>
            <person name="Muehling M."/>
            <person name="Daniel R."/>
        </authorList>
    </citation>
    <scope>NUCLEOTIDE SEQUENCE</scope>
</reference>
<evidence type="ECO:0000256" key="1">
    <source>
        <dbReference type="ARBA" id="ARBA00009684"/>
    </source>
</evidence>
<dbReference type="Gene3D" id="3.30.230.10">
    <property type="match status" value="1"/>
</dbReference>
<protein>
    <recommendedName>
        <fullName evidence="2">4-(cytidine 5'-diphospho)-2-C-methyl-D-erythritol kinase</fullName>
        <ecNumber evidence="2">2.7.1.148</ecNumber>
    </recommendedName>
    <alternativeName>
        <fullName evidence="7">4-(cytidine-5'-diphospho)-2-C-methyl-D-erythritol kinase</fullName>
    </alternativeName>
</protein>
<evidence type="ECO:0000256" key="7">
    <source>
        <dbReference type="ARBA" id="ARBA00032554"/>
    </source>
</evidence>
<dbReference type="Pfam" id="PF00288">
    <property type="entry name" value="GHMP_kinases_N"/>
    <property type="match status" value="1"/>
</dbReference>
<accession>A0A1J5SXF7</accession>
<evidence type="ECO:0000313" key="10">
    <source>
        <dbReference type="EMBL" id="OIR04710.1"/>
    </source>
</evidence>
<dbReference type="GO" id="GO:0050515">
    <property type="term" value="F:4-(cytidine 5'-diphospho)-2-C-methyl-D-erythritol kinase activity"/>
    <property type="evidence" value="ECO:0007669"/>
    <property type="project" value="UniProtKB-EC"/>
</dbReference>
<dbReference type="InterPro" id="IPR004424">
    <property type="entry name" value="IspE"/>
</dbReference>
<proteinExistence type="inferred from homology"/>
<organism evidence="10">
    <name type="scientific">mine drainage metagenome</name>
    <dbReference type="NCBI Taxonomy" id="410659"/>
    <lineage>
        <taxon>unclassified sequences</taxon>
        <taxon>metagenomes</taxon>
        <taxon>ecological metagenomes</taxon>
    </lineage>
</organism>
<comment type="caution">
    <text evidence="10">The sequence shown here is derived from an EMBL/GenBank/DDBJ whole genome shotgun (WGS) entry which is preliminary data.</text>
</comment>
<comment type="similarity">
    <text evidence="1">Belongs to the GHMP kinase family. IspE subfamily.</text>
</comment>
<dbReference type="PIRSF" id="PIRSF010376">
    <property type="entry name" value="IspE"/>
    <property type="match status" value="1"/>
</dbReference>
<evidence type="ECO:0000256" key="6">
    <source>
        <dbReference type="ARBA" id="ARBA00022840"/>
    </source>
</evidence>
<feature type="domain" description="GHMP kinase C-terminal" evidence="9">
    <location>
        <begin position="213"/>
        <end position="273"/>
    </location>
</feature>
<keyword evidence="4" id="KW-0547">Nucleotide-binding</keyword>
<dbReference type="InterPro" id="IPR020568">
    <property type="entry name" value="Ribosomal_Su5_D2-typ_SF"/>
</dbReference>
<evidence type="ECO:0000256" key="2">
    <source>
        <dbReference type="ARBA" id="ARBA00012052"/>
    </source>
</evidence>
<dbReference type="NCBIfam" id="TIGR00154">
    <property type="entry name" value="ispE"/>
    <property type="match status" value="1"/>
</dbReference>
<gene>
    <name evidence="10" type="primary">ispE_6</name>
    <name evidence="10" type="ORF">GALL_130960</name>
</gene>
<dbReference type="Gene3D" id="3.30.70.890">
    <property type="entry name" value="GHMP kinase, C-terminal domain"/>
    <property type="match status" value="1"/>
</dbReference>
<dbReference type="SUPFAM" id="SSF55060">
    <property type="entry name" value="GHMP Kinase, C-terminal domain"/>
    <property type="match status" value="1"/>
</dbReference>
<dbReference type="AlphaFoldDB" id="A0A1J5SXF7"/>
<dbReference type="PANTHER" id="PTHR43527:SF2">
    <property type="entry name" value="4-DIPHOSPHOCYTIDYL-2-C-METHYL-D-ERYTHRITOL KINASE, CHLOROPLASTIC"/>
    <property type="match status" value="1"/>
</dbReference>
<dbReference type="NCBIfam" id="NF011202">
    <property type="entry name" value="PRK14608.1"/>
    <property type="match status" value="1"/>
</dbReference>
<name>A0A1J5SXF7_9ZZZZ</name>
<dbReference type="InterPro" id="IPR013750">
    <property type="entry name" value="GHMP_kinase_C_dom"/>
</dbReference>
<dbReference type="EMBL" id="MLJW01000055">
    <property type="protein sequence ID" value="OIR04710.1"/>
    <property type="molecule type" value="Genomic_DNA"/>
</dbReference>